<dbReference type="Gene3D" id="1.10.150.50">
    <property type="entry name" value="Transcription Factor, Ets-1"/>
    <property type="match status" value="2"/>
</dbReference>
<keyword evidence="5" id="KW-0479">Metal-binding</keyword>
<keyword evidence="4 14" id="KW-0812">Transmembrane</keyword>
<evidence type="ECO:0000256" key="14">
    <source>
        <dbReference type="SAM" id="Phobius"/>
    </source>
</evidence>
<feature type="compositionally biased region" description="Basic residues" evidence="13">
    <location>
        <begin position="698"/>
        <end position="709"/>
    </location>
</feature>
<dbReference type="InterPro" id="IPR037608">
    <property type="entry name" value="STIM1/2"/>
</dbReference>
<evidence type="ECO:0000313" key="15">
    <source>
        <dbReference type="EMBL" id="CAB3993462.1"/>
    </source>
</evidence>
<accession>A0A7D9HYU9</accession>
<keyword evidence="7" id="KW-0106">Calcium</keyword>
<evidence type="ECO:0000313" key="16">
    <source>
        <dbReference type="Proteomes" id="UP001152795"/>
    </source>
</evidence>
<organism evidence="15 16">
    <name type="scientific">Paramuricea clavata</name>
    <name type="common">Red gorgonian</name>
    <name type="synonym">Violescent sea-whip</name>
    <dbReference type="NCBI Taxonomy" id="317549"/>
    <lineage>
        <taxon>Eukaryota</taxon>
        <taxon>Metazoa</taxon>
        <taxon>Cnidaria</taxon>
        <taxon>Anthozoa</taxon>
        <taxon>Octocorallia</taxon>
        <taxon>Malacalcyonacea</taxon>
        <taxon>Plexauridae</taxon>
        <taxon>Paramuricea</taxon>
    </lineage>
</organism>
<dbReference type="PANTHER" id="PTHR15136">
    <property type="entry name" value="STROMAL INTERACTION MOLECULE HOMOLOG"/>
    <property type="match status" value="1"/>
</dbReference>
<evidence type="ECO:0000256" key="13">
    <source>
        <dbReference type="SAM" id="MobiDB-lite"/>
    </source>
</evidence>
<dbReference type="Gene3D" id="1.20.5.340">
    <property type="match status" value="1"/>
</dbReference>
<name>A0A7D9HYU9_PARCT</name>
<dbReference type="Proteomes" id="UP001152795">
    <property type="component" value="Unassembled WGS sequence"/>
</dbReference>
<evidence type="ECO:0000256" key="3">
    <source>
        <dbReference type="ARBA" id="ARBA00022568"/>
    </source>
</evidence>
<dbReference type="GO" id="GO:0051049">
    <property type="term" value="P:regulation of transport"/>
    <property type="evidence" value="ECO:0007669"/>
    <property type="project" value="UniProtKB-ARBA"/>
</dbReference>
<evidence type="ECO:0000256" key="11">
    <source>
        <dbReference type="ARBA" id="ARBA00023136"/>
    </source>
</evidence>
<feature type="compositionally biased region" description="Basic and acidic residues" evidence="13">
    <location>
        <begin position="593"/>
        <end position="614"/>
    </location>
</feature>
<dbReference type="GO" id="GO:0006874">
    <property type="term" value="P:intracellular calcium ion homeostasis"/>
    <property type="evidence" value="ECO:0007669"/>
    <property type="project" value="TreeGrafter"/>
</dbReference>
<dbReference type="PANTHER" id="PTHR15136:SF5">
    <property type="entry name" value="STROMAL INTERACTION MOLECULE HOMOLOG"/>
    <property type="match status" value="1"/>
</dbReference>
<dbReference type="FunFam" id="1.10.150.50:FF:000009">
    <property type="entry name" value="Stromal interaction molecule 1"/>
    <property type="match status" value="1"/>
</dbReference>
<evidence type="ECO:0000256" key="5">
    <source>
        <dbReference type="ARBA" id="ARBA00022723"/>
    </source>
</evidence>
<dbReference type="GO" id="GO:0005886">
    <property type="term" value="C:plasma membrane"/>
    <property type="evidence" value="ECO:0007669"/>
    <property type="project" value="TreeGrafter"/>
</dbReference>
<evidence type="ECO:0000256" key="8">
    <source>
        <dbReference type="ARBA" id="ARBA00022989"/>
    </source>
</evidence>
<feature type="transmembrane region" description="Helical" evidence="14">
    <location>
        <begin position="293"/>
        <end position="311"/>
    </location>
</feature>
<dbReference type="SMART" id="SM00454">
    <property type="entry name" value="SAM"/>
    <property type="match status" value="2"/>
</dbReference>
<evidence type="ECO:0000256" key="10">
    <source>
        <dbReference type="ARBA" id="ARBA00023065"/>
    </source>
</evidence>
<dbReference type="CDD" id="cd11722">
    <property type="entry name" value="SOAR"/>
    <property type="match status" value="1"/>
</dbReference>
<comment type="subcellular location">
    <subcellularLocation>
        <location evidence="1">Membrane</location>
        <topology evidence="1">Single-pass type I membrane protein</topology>
    </subcellularLocation>
</comment>
<dbReference type="InterPro" id="IPR001660">
    <property type="entry name" value="SAM"/>
</dbReference>
<evidence type="ECO:0000256" key="2">
    <source>
        <dbReference type="ARBA" id="ARBA00022448"/>
    </source>
</evidence>
<keyword evidence="8 14" id="KW-1133">Transmembrane helix</keyword>
<dbReference type="Pfam" id="PF07647">
    <property type="entry name" value="SAM_2"/>
    <property type="match status" value="1"/>
</dbReference>
<dbReference type="GO" id="GO:0005783">
    <property type="term" value="C:endoplasmic reticulum"/>
    <property type="evidence" value="ECO:0007669"/>
    <property type="project" value="TreeGrafter"/>
</dbReference>
<dbReference type="OrthoDB" id="9986177at2759"/>
<evidence type="ECO:0000256" key="9">
    <source>
        <dbReference type="ARBA" id="ARBA00023054"/>
    </source>
</evidence>
<evidence type="ECO:0000256" key="7">
    <source>
        <dbReference type="ARBA" id="ARBA00022837"/>
    </source>
</evidence>
<dbReference type="Pfam" id="PF25578">
    <property type="entry name" value="EF-hand_STIM1"/>
    <property type="match status" value="2"/>
</dbReference>
<dbReference type="InterPro" id="IPR032393">
    <property type="entry name" value="SOAR_STIM1/2"/>
</dbReference>
<keyword evidence="10" id="KW-0406">Ion transport</keyword>
<gene>
    <name evidence="15" type="ORF">PACLA_8A051538</name>
</gene>
<dbReference type="Pfam" id="PF16533">
    <property type="entry name" value="SOAR"/>
    <property type="match status" value="1"/>
</dbReference>
<keyword evidence="9 12" id="KW-0175">Coiled coil</keyword>
<dbReference type="GO" id="GO:0005246">
    <property type="term" value="F:calcium channel regulator activity"/>
    <property type="evidence" value="ECO:0007669"/>
    <property type="project" value="InterPro"/>
</dbReference>
<keyword evidence="6" id="KW-0732">Signal</keyword>
<feature type="coiled-coil region" evidence="12">
    <location>
        <begin position="313"/>
        <end position="465"/>
    </location>
</feature>
<sequence length="739" mass="84741">MKLHAHLDDDKDGDVNISESEEFLTHELQVKDGKRHSKFHSGDHSISVDDLWKAWQESEVSKWSSDEVADWLINVVHLPQYVEVFKGNKVDGHHLPRLASPDDDILLNELKISNTIDRKKISLRAMDVVLFGAPRRQVANEQNQLEFNAVEKLHIHLDDDKDGDVDFSESEEFLTHELQVKDGKRHSKFHSGDHSISVDDLWKAWQESEVSKWSSDEVADWLTNVVHLPQYAEVFKGNKVDGHHLPRLASPDDDILLNEIKISNIIDRKKIALRAMDVVLFGAPRRHNYLKDLVLGLIVLVAMLGFWFSNVQKRKAQKQMESMIKDVEILQDAEKNLTSLQNRLQEAETSHQVIQQEKFQLESNLKDEIKAAKREAQRLREAREDQSEEIHTRLKLAEEELIQVREALRKAEKEVEYLSSEMSSSLQKWLQVTYQKEVKNFQYRRNVAMRKMEEAKDACNRLKRKRSSVFGALRLAHDQNIDDVDQRILAARTSLAEVTSDLEELQYRWQQIETCCRLDLGVCTSFLWNESADSPIIQARLSVKVASALGTESTTSRESLPMHRVYTCPSLQSSDENSPPPYHALPRHAVQRHSSDPTDNASERETTYEYERSENGANGKHSTSDSVDGLHDGTCSASNEQSVHSQYSLSQPDITAVHTRDENTSKMIKQKNSKKNGSFHDDKSKRQSFSNSEDKNTGLKKKWWSRGKKQHSEEGSHETNSIHLSRSKTKGSMPILSQK</sequence>
<dbReference type="InterPro" id="IPR057835">
    <property type="entry name" value="EF-hand_STIM1/2"/>
</dbReference>
<feature type="region of interest" description="Disordered" evidence="13">
    <location>
        <begin position="569"/>
        <end position="739"/>
    </location>
</feature>
<evidence type="ECO:0000256" key="6">
    <source>
        <dbReference type="ARBA" id="ARBA00022729"/>
    </source>
</evidence>
<keyword evidence="16" id="KW-1185">Reference proteome</keyword>
<dbReference type="EMBL" id="CACRXK020002265">
    <property type="protein sequence ID" value="CAB3993462.1"/>
    <property type="molecule type" value="Genomic_DNA"/>
</dbReference>
<keyword evidence="3" id="KW-0109">Calcium transport</keyword>
<keyword evidence="2" id="KW-0813">Transport</keyword>
<dbReference type="Gene3D" id="1.10.238.180">
    <property type="match status" value="2"/>
</dbReference>
<evidence type="ECO:0000256" key="1">
    <source>
        <dbReference type="ARBA" id="ARBA00004479"/>
    </source>
</evidence>
<protein>
    <submittedName>
        <fullName evidence="15">Stromal interaction molecule 1-like isoform X2</fullName>
    </submittedName>
</protein>
<dbReference type="InterPro" id="IPR013761">
    <property type="entry name" value="SAM/pointed_sf"/>
</dbReference>
<evidence type="ECO:0000256" key="12">
    <source>
        <dbReference type="SAM" id="Coils"/>
    </source>
</evidence>
<reference evidence="15" key="1">
    <citation type="submission" date="2020-04" db="EMBL/GenBank/DDBJ databases">
        <authorList>
            <person name="Alioto T."/>
            <person name="Alioto T."/>
            <person name="Gomez Garrido J."/>
        </authorList>
    </citation>
    <scope>NUCLEOTIDE SEQUENCE</scope>
    <source>
        <strain evidence="15">A484AB</strain>
    </source>
</reference>
<comment type="caution">
    <text evidence="15">The sequence shown here is derived from an EMBL/GenBank/DDBJ whole genome shotgun (WGS) entry which is preliminary data.</text>
</comment>
<dbReference type="Gene3D" id="1.10.287.3550">
    <property type="match status" value="1"/>
</dbReference>
<keyword evidence="11 14" id="KW-0472">Membrane</keyword>
<dbReference type="AlphaFoldDB" id="A0A7D9HYU9"/>
<evidence type="ECO:0000256" key="4">
    <source>
        <dbReference type="ARBA" id="ARBA00022692"/>
    </source>
</evidence>
<dbReference type="SUPFAM" id="SSF47769">
    <property type="entry name" value="SAM/Pointed domain"/>
    <property type="match status" value="2"/>
</dbReference>
<feature type="compositionally biased region" description="Polar residues" evidence="13">
    <location>
        <begin position="635"/>
        <end position="653"/>
    </location>
</feature>
<dbReference type="Pfam" id="PF00536">
    <property type="entry name" value="SAM_1"/>
    <property type="match status" value="1"/>
</dbReference>
<proteinExistence type="predicted"/>
<dbReference type="GO" id="GO:0005509">
    <property type="term" value="F:calcium ion binding"/>
    <property type="evidence" value="ECO:0007669"/>
    <property type="project" value="TreeGrafter"/>
</dbReference>
<dbReference type="GO" id="GO:0002115">
    <property type="term" value="P:store-operated calcium entry"/>
    <property type="evidence" value="ECO:0007669"/>
    <property type="project" value="TreeGrafter"/>
</dbReference>
<dbReference type="PROSITE" id="PS50105">
    <property type="entry name" value="SAM_DOMAIN"/>
    <property type="match status" value="2"/>
</dbReference>